<keyword evidence="3 7" id="KW-0489">Methyltransferase</keyword>
<dbReference type="InterPro" id="IPR029063">
    <property type="entry name" value="SAM-dependent_MTases_sf"/>
</dbReference>
<evidence type="ECO:0000313" key="8">
    <source>
        <dbReference type="Proteomes" id="UP000325606"/>
    </source>
</evidence>
<dbReference type="InterPro" id="IPR002052">
    <property type="entry name" value="DNA_methylase_N6_adenine_CS"/>
</dbReference>
<evidence type="ECO:0000313" key="7">
    <source>
        <dbReference type="EMBL" id="QEW05276.1"/>
    </source>
</evidence>
<evidence type="ECO:0000256" key="6">
    <source>
        <dbReference type="ARBA" id="ARBA00047942"/>
    </source>
</evidence>
<dbReference type="InterPro" id="IPR023095">
    <property type="entry name" value="Ade_MeTrfase_dom_2"/>
</dbReference>
<dbReference type="REBASE" id="370286">
    <property type="entry name" value="M.Nsp1103ORF1520P"/>
</dbReference>
<organism evidence="7 8">
    <name type="scientific">Nitrincola iocasae</name>
    <dbReference type="NCBI Taxonomy" id="2614693"/>
    <lineage>
        <taxon>Bacteria</taxon>
        <taxon>Pseudomonadati</taxon>
        <taxon>Pseudomonadota</taxon>
        <taxon>Gammaproteobacteria</taxon>
        <taxon>Oceanospirillales</taxon>
        <taxon>Oceanospirillaceae</taxon>
        <taxon>Nitrincola</taxon>
    </lineage>
</organism>
<proteinExistence type="inferred from homology"/>
<dbReference type="Gene3D" id="1.10.1020.10">
    <property type="entry name" value="Adenine-specific Methyltransferase, Domain 2"/>
    <property type="match status" value="1"/>
</dbReference>
<dbReference type="EC" id="2.1.1.72" evidence="2"/>
<evidence type="ECO:0000256" key="4">
    <source>
        <dbReference type="ARBA" id="ARBA00022679"/>
    </source>
</evidence>
<dbReference type="AlphaFoldDB" id="A0A5J6LA66"/>
<dbReference type="GO" id="GO:0003676">
    <property type="term" value="F:nucleic acid binding"/>
    <property type="evidence" value="ECO:0007669"/>
    <property type="project" value="InterPro"/>
</dbReference>
<keyword evidence="8" id="KW-1185">Reference proteome</keyword>
<keyword evidence="4 7" id="KW-0808">Transferase</keyword>
<dbReference type="GO" id="GO:0009307">
    <property type="term" value="P:DNA restriction-modification system"/>
    <property type="evidence" value="ECO:0007669"/>
    <property type="project" value="InterPro"/>
</dbReference>
<protein>
    <recommendedName>
        <fullName evidence="2">site-specific DNA-methyltransferase (adenine-specific)</fullName>
        <ecNumber evidence="2">2.1.1.72</ecNumber>
    </recommendedName>
</protein>
<comment type="catalytic activity">
    <reaction evidence="6">
        <text>a 2'-deoxyadenosine in DNA + S-adenosyl-L-methionine = an N(6)-methyl-2'-deoxyadenosine in DNA + S-adenosyl-L-homocysteine + H(+)</text>
        <dbReference type="Rhea" id="RHEA:15197"/>
        <dbReference type="Rhea" id="RHEA-COMP:12418"/>
        <dbReference type="Rhea" id="RHEA-COMP:12419"/>
        <dbReference type="ChEBI" id="CHEBI:15378"/>
        <dbReference type="ChEBI" id="CHEBI:57856"/>
        <dbReference type="ChEBI" id="CHEBI:59789"/>
        <dbReference type="ChEBI" id="CHEBI:90615"/>
        <dbReference type="ChEBI" id="CHEBI:90616"/>
        <dbReference type="EC" id="2.1.1.72"/>
    </reaction>
</comment>
<name>A0A5J6LA66_9GAMM</name>
<dbReference type="InterPro" id="IPR012327">
    <property type="entry name" value="MeTrfase_D12"/>
</dbReference>
<accession>A0A5J6LA66</accession>
<dbReference type="GO" id="GO:0009007">
    <property type="term" value="F:site-specific DNA-methyltransferase (adenine-specific) activity"/>
    <property type="evidence" value="ECO:0007669"/>
    <property type="project" value="UniProtKB-EC"/>
</dbReference>
<evidence type="ECO:0000256" key="2">
    <source>
        <dbReference type="ARBA" id="ARBA00011900"/>
    </source>
</evidence>
<comment type="similarity">
    <text evidence="1">Belongs to the N(4)/N(6)-methyltransferase family.</text>
</comment>
<gene>
    <name evidence="7" type="ORF">F5I99_01520</name>
</gene>
<sequence>MISSIESLVQQLVNELKITEFPKTRYYGSKRQHLSWIHAITKNIEFETVLDVFGGTASVSLLFLKMGKKVTYNDNLKFNAISADAILNKPNTNIIEECCELIKDVVPYAGFVSNTFNGMYYTDEENMYIDGFSRFIEKINGPHKKVLYYGFFQACLSKRPYNLFHRANLNMRLKDTDRSFGNLTAWNKSFEKWITHNLREFAKLDISGKCEIKCQDALDLENNHDLVYLDPPYISNTKYTESYLSRYHFLEGIVNFDVWNDLIDHNTKTKKFKDNYPENTWNNKSKTKEKLFELIAKHQKSKIVFSYCDKACPSSEEIIEFMNSIFNTVDIHYKNSRHSLSKKDRNELIFIGR</sequence>
<dbReference type="Pfam" id="PF02086">
    <property type="entry name" value="MethyltransfD12"/>
    <property type="match status" value="1"/>
</dbReference>
<dbReference type="EMBL" id="CP044222">
    <property type="protein sequence ID" value="QEW05276.1"/>
    <property type="molecule type" value="Genomic_DNA"/>
</dbReference>
<dbReference type="Gene3D" id="3.40.50.150">
    <property type="entry name" value="Vaccinia Virus protein VP39"/>
    <property type="match status" value="1"/>
</dbReference>
<reference evidence="7 8" key="1">
    <citation type="submission" date="2019-09" db="EMBL/GenBank/DDBJ databases">
        <title>Nitrincola iocasae sp. nov., a bacterium isolated from the sediment collected at a cold seep field in South China Sea.</title>
        <authorList>
            <person name="Zhang H."/>
            <person name="Wang H."/>
            <person name="Li C."/>
        </authorList>
    </citation>
    <scope>NUCLEOTIDE SEQUENCE [LARGE SCALE GENOMIC DNA]</scope>
    <source>
        <strain evidence="7 8">KXZD1103</strain>
    </source>
</reference>
<evidence type="ECO:0000256" key="3">
    <source>
        <dbReference type="ARBA" id="ARBA00022603"/>
    </source>
</evidence>
<dbReference type="PRINTS" id="PR00505">
    <property type="entry name" value="D12N6MTFRASE"/>
</dbReference>
<dbReference type="SUPFAM" id="SSF53335">
    <property type="entry name" value="S-adenosyl-L-methionine-dependent methyltransferases"/>
    <property type="match status" value="1"/>
</dbReference>
<evidence type="ECO:0000256" key="5">
    <source>
        <dbReference type="ARBA" id="ARBA00022691"/>
    </source>
</evidence>
<evidence type="ECO:0000256" key="1">
    <source>
        <dbReference type="ARBA" id="ARBA00006594"/>
    </source>
</evidence>
<dbReference type="PROSITE" id="PS00092">
    <property type="entry name" value="N6_MTASE"/>
    <property type="match status" value="1"/>
</dbReference>
<dbReference type="Proteomes" id="UP000325606">
    <property type="component" value="Chromosome"/>
</dbReference>
<dbReference type="GO" id="GO:0032259">
    <property type="term" value="P:methylation"/>
    <property type="evidence" value="ECO:0007669"/>
    <property type="project" value="UniProtKB-KW"/>
</dbReference>
<keyword evidence="5" id="KW-0949">S-adenosyl-L-methionine</keyword>
<dbReference type="KEGG" id="nik:F5I99_01520"/>